<dbReference type="PANTHER" id="PTHR47723">
    <property type="entry name" value="OS05G0353850 PROTEIN"/>
    <property type="match status" value="1"/>
</dbReference>
<accession>A0ABD3BE51</accession>
<dbReference type="Pfam" id="PF13456">
    <property type="entry name" value="RVT_3"/>
    <property type="match status" value="1"/>
</dbReference>
<sequence>MMGFIYFVGLRIKTKSEKIYDQIGAMVMSKKVALQAKAHWTAVLEMGLIKRPSCTPWKPPPSGWIKVNLDASFVSGAASSGVVIRNANGSILQASTNLHNCLDALAAEALAILDGCRLLNELKIKDVVFESDSLSAIALINGNSCNNYWSTDPVIEHIKLICVNWPSWMFRFAPRTSNEAAHNLAYWAFNSCYSGTVPFDCIPNNVFCDGGFPIVAPF</sequence>
<dbReference type="Gene3D" id="3.30.420.10">
    <property type="entry name" value="Ribonuclease H-like superfamily/Ribonuclease H"/>
    <property type="match status" value="1"/>
</dbReference>
<evidence type="ECO:0000313" key="2">
    <source>
        <dbReference type="EMBL" id="KAL3615683.1"/>
    </source>
</evidence>
<dbReference type="InterPro" id="IPR044730">
    <property type="entry name" value="RNase_H-like_dom_plant"/>
</dbReference>
<feature type="domain" description="RNase H type-1" evidence="1">
    <location>
        <begin position="68"/>
        <end position="187"/>
    </location>
</feature>
<dbReference type="CDD" id="cd06222">
    <property type="entry name" value="RNase_H_like"/>
    <property type="match status" value="1"/>
</dbReference>
<name>A0ABD3BE51_9LAMI</name>
<evidence type="ECO:0000259" key="1">
    <source>
        <dbReference type="Pfam" id="PF13456"/>
    </source>
</evidence>
<dbReference type="SUPFAM" id="SSF53098">
    <property type="entry name" value="Ribonuclease H-like"/>
    <property type="match status" value="1"/>
</dbReference>
<comment type="caution">
    <text evidence="2">The sequence shown here is derived from an EMBL/GenBank/DDBJ whole genome shotgun (WGS) entry which is preliminary data.</text>
</comment>
<dbReference type="AlphaFoldDB" id="A0ABD3BE51"/>
<reference evidence="3" key="1">
    <citation type="journal article" date="2024" name="IScience">
        <title>Strigolactones Initiate the Formation of Haustorium-like Structures in Castilleja.</title>
        <authorList>
            <person name="Buerger M."/>
            <person name="Peterson D."/>
            <person name="Chory J."/>
        </authorList>
    </citation>
    <scope>NUCLEOTIDE SEQUENCE [LARGE SCALE GENOMIC DNA]</scope>
</reference>
<organism evidence="2 3">
    <name type="scientific">Castilleja foliolosa</name>
    <dbReference type="NCBI Taxonomy" id="1961234"/>
    <lineage>
        <taxon>Eukaryota</taxon>
        <taxon>Viridiplantae</taxon>
        <taxon>Streptophyta</taxon>
        <taxon>Embryophyta</taxon>
        <taxon>Tracheophyta</taxon>
        <taxon>Spermatophyta</taxon>
        <taxon>Magnoliopsida</taxon>
        <taxon>eudicotyledons</taxon>
        <taxon>Gunneridae</taxon>
        <taxon>Pentapetalae</taxon>
        <taxon>asterids</taxon>
        <taxon>lamiids</taxon>
        <taxon>Lamiales</taxon>
        <taxon>Orobanchaceae</taxon>
        <taxon>Pedicularideae</taxon>
        <taxon>Castillejinae</taxon>
        <taxon>Castilleja</taxon>
    </lineage>
</organism>
<dbReference type="InterPro" id="IPR012337">
    <property type="entry name" value="RNaseH-like_sf"/>
</dbReference>
<protein>
    <recommendedName>
        <fullName evidence="1">RNase H type-1 domain-containing protein</fullName>
    </recommendedName>
</protein>
<dbReference type="InterPro" id="IPR036397">
    <property type="entry name" value="RNaseH_sf"/>
</dbReference>
<dbReference type="InterPro" id="IPR053151">
    <property type="entry name" value="RNase_H-like"/>
</dbReference>
<evidence type="ECO:0000313" key="3">
    <source>
        <dbReference type="Proteomes" id="UP001632038"/>
    </source>
</evidence>
<keyword evidence="3" id="KW-1185">Reference proteome</keyword>
<proteinExistence type="predicted"/>
<dbReference type="EMBL" id="JAVIJP010000100">
    <property type="protein sequence ID" value="KAL3615683.1"/>
    <property type="molecule type" value="Genomic_DNA"/>
</dbReference>
<dbReference type="PANTHER" id="PTHR47723:SF24">
    <property type="entry name" value="RNASE H TYPE-1 DOMAIN-CONTAINING PROTEIN"/>
    <property type="match status" value="1"/>
</dbReference>
<dbReference type="InterPro" id="IPR002156">
    <property type="entry name" value="RNaseH_domain"/>
</dbReference>
<dbReference type="Proteomes" id="UP001632038">
    <property type="component" value="Unassembled WGS sequence"/>
</dbReference>
<gene>
    <name evidence="2" type="ORF">CASFOL_041344</name>
</gene>